<accession>A0AAV5P016</accession>
<dbReference type="AlphaFoldDB" id="A0AAV5P016"/>
<dbReference type="InterPro" id="IPR021109">
    <property type="entry name" value="Peptidase_aspartic_dom_sf"/>
</dbReference>
<dbReference type="EMBL" id="BSNX01000075">
    <property type="protein sequence ID" value="GLQ76168.1"/>
    <property type="molecule type" value="Genomic_DNA"/>
</dbReference>
<proteinExistence type="predicted"/>
<protein>
    <recommendedName>
        <fullName evidence="3">Peptidase A2 domain-containing protein</fullName>
    </recommendedName>
</protein>
<organism evidence="1 2">
    <name type="scientific">Vibrio penaeicida</name>
    <dbReference type="NCBI Taxonomy" id="104609"/>
    <lineage>
        <taxon>Bacteria</taxon>
        <taxon>Pseudomonadati</taxon>
        <taxon>Pseudomonadota</taxon>
        <taxon>Gammaproteobacteria</taxon>
        <taxon>Vibrionales</taxon>
        <taxon>Vibrionaceae</taxon>
        <taxon>Vibrio</taxon>
    </lineage>
</organism>
<reference evidence="2" key="1">
    <citation type="journal article" date="2019" name="Int. J. Syst. Evol. Microbiol.">
        <title>The Global Catalogue of Microorganisms (GCM) 10K type strain sequencing project: providing services to taxonomists for standard genome sequencing and annotation.</title>
        <authorList>
            <consortium name="The Broad Institute Genomics Platform"/>
            <consortium name="The Broad Institute Genome Sequencing Center for Infectious Disease"/>
            <person name="Wu L."/>
            <person name="Ma J."/>
        </authorList>
    </citation>
    <scope>NUCLEOTIDE SEQUENCE [LARGE SCALE GENOMIC DNA]</scope>
    <source>
        <strain evidence="2">NBRC 15640</strain>
    </source>
</reference>
<comment type="caution">
    <text evidence="1">The sequence shown here is derived from an EMBL/GenBank/DDBJ whole genome shotgun (WGS) entry which is preliminary data.</text>
</comment>
<sequence length="247" mass="27371">MPVVTLEIGEQEIDFLLDTGSSAGLHLPKSMMINLKGTTELPEKRKSMNVAGKELSNSVYRLKTLKLGCIEFEDLEVVALQSWGVSVGEGKTETDELPVMGLGLFSGKTVQISFQDKELSIVNSDQLVSKQWPALGVYKEGIGAAVETKNQLYTLVLDTGASNTVFVRNKVNPKESLEACRYNLGNIPCQFLKEPLTTYGYPFTSKALLFPIDSRFQLDGLLGADFFHQFDVQIDFDNHKILMKPVN</sequence>
<dbReference type="SUPFAM" id="SSF50630">
    <property type="entry name" value="Acid proteases"/>
    <property type="match status" value="1"/>
</dbReference>
<name>A0AAV5P016_9VIBR</name>
<keyword evidence="2" id="KW-1185">Reference proteome</keyword>
<dbReference type="Gene3D" id="2.40.70.10">
    <property type="entry name" value="Acid Proteases"/>
    <property type="match status" value="2"/>
</dbReference>
<gene>
    <name evidence="1" type="ORF">GCM10007932_55310</name>
</gene>
<dbReference type="Proteomes" id="UP001156690">
    <property type="component" value="Unassembled WGS sequence"/>
</dbReference>
<evidence type="ECO:0008006" key="3">
    <source>
        <dbReference type="Google" id="ProtNLM"/>
    </source>
</evidence>
<dbReference type="Pfam" id="PF13650">
    <property type="entry name" value="Asp_protease_2"/>
    <property type="match status" value="1"/>
</dbReference>
<evidence type="ECO:0000313" key="2">
    <source>
        <dbReference type="Proteomes" id="UP001156690"/>
    </source>
</evidence>
<evidence type="ECO:0000313" key="1">
    <source>
        <dbReference type="EMBL" id="GLQ76168.1"/>
    </source>
</evidence>